<evidence type="ECO:0000313" key="3">
    <source>
        <dbReference type="EMBL" id="MBB3769970.1"/>
    </source>
</evidence>
<feature type="chain" id="PRO_5033034748" evidence="2">
    <location>
        <begin position="18"/>
        <end position="187"/>
    </location>
</feature>
<sequence length="187" mass="19386">MIRVILCLLVLLGPVGAAEAHKLKLFATVEGATIGGYAFFIGGGRPQGVPWTVKDTQGTEVASGLTDAEGRFAFPLPSPPASDLTITVDTREAHIASVTLPAARLGGAAGAIPEPRAPMATGTATGAPLSDPQLAALIEAAVQRQIEPLEERIEAMDSRLRLVDALSGVFLILGLGGMALWAKGRRR</sequence>
<dbReference type="EMBL" id="JACICD010000001">
    <property type="protein sequence ID" value="MBB3769970.1"/>
    <property type="molecule type" value="Genomic_DNA"/>
</dbReference>
<name>A0A839Z5Y9_9HYPH</name>
<dbReference type="Proteomes" id="UP000533469">
    <property type="component" value="Unassembled WGS sequence"/>
</dbReference>
<feature type="transmembrane region" description="Helical" evidence="1">
    <location>
        <begin position="162"/>
        <end position="182"/>
    </location>
</feature>
<feature type="signal peptide" evidence="2">
    <location>
        <begin position="1"/>
        <end position="17"/>
    </location>
</feature>
<keyword evidence="1" id="KW-0812">Transmembrane</keyword>
<keyword evidence="1" id="KW-0472">Membrane</keyword>
<comment type="caution">
    <text evidence="3">The sequence shown here is derived from an EMBL/GenBank/DDBJ whole genome shotgun (WGS) entry which is preliminary data.</text>
</comment>
<dbReference type="RefSeq" id="WP_183188138.1">
    <property type="nucleotide sequence ID" value="NZ_JACICD010000001.1"/>
</dbReference>
<keyword evidence="2" id="KW-0732">Signal</keyword>
<evidence type="ECO:0000256" key="1">
    <source>
        <dbReference type="SAM" id="Phobius"/>
    </source>
</evidence>
<protein>
    <submittedName>
        <fullName evidence="3">Nickel transport protein</fullName>
    </submittedName>
</protein>
<accession>A0A839Z5Y9</accession>
<gene>
    <name evidence="3" type="ORF">FHS55_000556</name>
</gene>
<reference evidence="3 4" key="1">
    <citation type="submission" date="2020-08" db="EMBL/GenBank/DDBJ databases">
        <title>Genomic Encyclopedia of Type Strains, Phase IV (KMG-IV): sequencing the most valuable type-strain genomes for metagenomic binning, comparative biology and taxonomic classification.</title>
        <authorList>
            <person name="Goeker M."/>
        </authorList>
    </citation>
    <scope>NUCLEOTIDE SEQUENCE [LARGE SCALE GENOMIC DNA]</scope>
    <source>
        <strain evidence="3 4">DSM 5895</strain>
    </source>
</reference>
<keyword evidence="1" id="KW-1133">Transmembrane helix</keyword>
<proteinExistence type="predicted"/>
<organism evidence="3 4">
    <name type="scientific">Ancylobacter tetraedralis</name>
    <dbReference type="NCBI Taxonomy" id="217068"/>
    <lineage>
        <taxon>Bacteria</taxon>
        <taxon>Pseudomonadati</taxon>
        <taxon>Pseudomonadota</taxon>
        <taxon>Alphaproteobacteria</taxon>
        <taxon>Hyphomicrobiales</taxon>
        <taxon>Xanthobacteraceae</taxon>
        <taxon>Ancylobacter</taxon>
    </lineage>
</organism>
<dbReference type="AlphaFoldDB" id="A0A839Z5Y9"/>
<evidence type="ECO:0000313" key="4">
    <source>
        <dbReference type="Proteomes" id="UP000533469"/>
    </source>
</evidence>
<evidence type="ECO:0000256" key="2">
    <source>
        <dbReference type="SAM" id="SignalP"/>
    </source>
</evidence>
<keyword evidence="4" id="KW-1185">Reference proteome</keyword>